<name>A0A3N0ABV6_9ACTN</name>
<feature type="coiled-coil region" evidence="1">
    <location>
        <begin position="185"/>
        <end position="219"/>
    </location>
</feature>
<reference evidence="2 3" key="1">
    <citation type="submission" date="2019-04" db="EMBL/GenBank/DDBJ databases">
        <title>Microbes associate with the intestines of laboratory mice.</title>
        <authorList>
            <person name="Navarre W."/>
            <person name="Wong E."/>
            <person name="Huang K.C."/>
            <person name="Tropini C."/>
            <person name="Ng K."/>
            <person name="Yu B."/>
        </authorList>
    </citation>
    <scope>NUCLEOTIDE SEQUENCE [LARGE SCALE GENOMIC DNA]</scope>
    <source>
        <strain evidence="2 3">NM48_B13</strain>
    </source>
</reference>
<evidence type="ECO:0000313" key="3">
    <source>
        <dbReference type="Proteomes" id="UP000309454"/>
    </source>
</evidence>
<dbReference type="RefSeq" id="WP_123185016.1">
    <property type="nucleotide sequence ID" value="NZ_CANSLK010000004.1"/>
</dbReference>
<keyword evidence="3" id="KW-1185">Reference proteome</keyword>
<comment type="caution">
    <text evidence="2">The sequence shown here is derived from an EMBL/GenBank/DDBJ whole genome shotgun (WGS) entry which is preliminary data.</text>
</comment>
<evidence type="ECO:0000313" key="2">
    <source>
        <dbReference type="EMBL" id="TJW10672.1"/>
    </source>
</evidence>
<dbReference type="Proteomes" id="UP000309454">
    <property type="component" value="Unassembled WGS sequence"/>
</dbReference>
<organism evidence="2 3">
    <name type="scientific">Parvibacter caecicola</name>
    <dbReference type="NCBI Taxonomy" id="747645"/>
    <lineage>
        <taxon>Bacteria</taxon>
        <taxon>Bacillati</taxon>
        <taxon>Actinomycetota</taxon>
        <taxon>Coriobacteriia</taxon>
        <taxon>Coriobacteriales</taxon>
        <taxon>Coriobacteriaceae</taxon>
        <taxon>Parvibacter</taxon>
    </lineage>
</organism>
<protein>
    <submittedName>
        <fullName evidence="2">Uncharacterized protein</fullName>
    </submittedName>
</protein>
<dbReference type="GeneID" id="93356330"/>
<keyword evidence="1" id="KW-0175">Coiled coil</keyword>
<evidence type="ECO:0000256" key="1">
    <source>
        <dbReference type="SAM" id="Coils"/>
    </source>
</evidence>
<proteinExistence type="predicted"/>
<accession>A0A3N0ABV6</accession>
<dbReference type="EMBL" id="SSTM01000003">
    <property type="protein sequence ID" value="TJW10672.1"/>
    <property type="molecule type" value="Genomic_DNA"/>
</dbReference>
<dbReference type="AlphaFoldDB" id="A0A3N0ABV6"/>
<sequence>MAEEMGFAAAHDGAEAQQQELGRLALKSFTEGGISPEEAQAVLNAPEPPRTWTPPTAQDGFDYCPDELEDRMINPGSGVGAYAALLQPTEAAPLPPHEAIPALFAKMKPYRQFLATILETCREGSETPTVDAALEPCYEFCSCVYSPIALRKMLVNAGALVNVLEWEDEAAAPEEPQLETAPDEDDFLEDADEFLEEELQQLEQEAAEAAEEEELLSGSVYDQEGYLVIEDEAEGAWLTTDEGLAYLDSIDPRKEFRAAVAQHPEIDDAFYDIIAYCAEEPRNITAIVQHYADDPRFGPSTYYPSYVVDRLEQIGALAWRKNWTPTEMGLEILAERQAQ</sequence>
<gene>
    <name evidence="2" type="ORF">E5982_05160</name>
</gene>